<evidence type="ECO:0000313" key="2">
    <source>
        <dbReference type="Proteomes" id="UP000204095"/>
    </source>
</evidence>
<dbReference type="GeneID" id="5469789"/>
<dbReference type="RefSeq" id="YP_001426093.1">
    <property type="nucleotide sequence ID" value="NC_008603.1"/>
</dbReference>
<protein>
    <submittedName>
        <fullName evidence="1">Uncharacterized protein n461R</fullName>
    </submittedName>
</protein>
<dbReference type="EMBL" id="DQ890022">
    <property type="protein sequence ID" value="ABT15746.1"/>
    <property type="molecule type" value="Genomic_DNA"/>
</dbReference>
<dbReference type="KEGG" id="vg:5469789"/>
<organismHost>
    <name type="scientific">Paramecium bursaria</name>
    <dbReference type="NCBI Taxonomy" id="74790"/>
</organismHost>
<sequence length="71" mass="8435">MWQQDFHDVCIAKCCKLIIKWRNPIFVGVQKNRPIQNNNLCNQVFIPCVNCIEYCSSSLHILVMYYVRTQL</sequence>
<evidence type="ECO:0000313" key="1">
    <source>
        <dbReference type="EMBL" id="ABT15746.1"/>
    </source>
</evidence>
<accession>A7J7G5</accession>
<reference evidence="1 2" key="1">
    <citation type="journal article" date="2007" name="Virology">
        <title>Sequence and annotation of the 314-kb MT325 and the 321-kb FR483 viruses that infect Chlorella Pbi.</title>
        <authorList>
            <person name="Fitzgerald L.A."/>
            <person name="Graves M.V."/>
            <person name="Li X."/>
            <person name="Feldblyum T."/>
            <person name="Hartigan J."/>
            <person name="Van Etten J.L."/>
        </authorList>
    </citation>
    <scope>NUCLEOTIDE SEQUENCE [LARGE SCALE GENOMIC DNA]</scope>
    <source>
        <strain evidence="1 2">FR483</strain>
    </source>
</reference>
<gene>
    <name evidence="1" type="primary">n461R</name>
    <name evidence="1" type="ORF">FR483_n461R</name>
</gene>
<organism evidence="1 2">
    <name type="scientific">Paramecium bursaria Chlorella virus FR483</name>
    <name type="common">PBCV-FR483</name>
    <dbReference type="NCBI Taxonomy" id="399781"/>
    <lineage>
        <taxon>Viruses</taxon>
        <taxon>Varidnaviria</taxon>
        <taxon>Bamfordvirae</taxon>
        <taxon>Nucleocytoviricota</taxon>
        <taxon>Megaviricetes</taxon>
        <taxon>Algavirales</taxon>
        <taxon>Phycodnaviridae</taxon>
        <taxon>Chlorovirus</taxon>
        <taxon>Chlorovirus conductrix</taxon>
        <taxon>Paramecium bursaria Chlorella virus A1</taxon>
    </lineage>
</organism>
<proteinExistence type="predicted"/>
<dbReference type="Proteomes" id="UP000204095">
    <property type="component" value="Segment"/>
</dbReference>
<name>A7J7G5_PBCVF</name>